<dbReference type="SUPFAM" id="SSF49344">
    <property type="entry name" value="CBD9-like"/>
    <property type="match status" value="1"/>
</dbReference>
<dbReference type="SMART" id="SM00642">
    <property type="entry name" value="Aamy"/>
    <property type="match status" value="1"/>
</dbReference>
<dbReference type="Gene3D" id="3.20.20.80">
    <property type="entry name" value="Glycosidases"/>
    <property type="match status" value="1"/>
</dbReference>
<dbReference type="AlphaFoldDB" id="A0A1M5SNQ6"/>
<evidence type="ECO:0000256" key="2">
    <source>
        <dbReference type="ARBA" id="ARBA00008061"/>
    </source>
</evidence>
<dbReference type="Gene3D" id="2.60.40.1190">
    <property type="match status" value="1"/>
</dbReference>
<keyword evidence="3" id="KW-0479">Metal-binding</keyword>
<dbReference type="InterPro" id="IPR019248">
    <property type="entry name" value="Glucodextran_C"/>
</dbReference>
<dbReference type="SUPFAM" id="SSF51445">
    <property type="entry name" value="(Trans)glycosidases"/>
    <property type="match status" value="1"/>
</dbReference>
<accession>A0A1M5SNQ6</accession>
<protein>
    <recommendedName>
        <fullName evidence="6">Alpha-amylase</fullName>
        <ecNumber evidence="6">3.2.1.1</ecNumber>
    </recommendedName>
</protein>
<reference evidence="9" key="1">
    <citation type="submission" date="2016-11" db="EMBL/GenBank/DDBJ databases">
        <authorList>
            <person name="Varghese N."/>
            <person name="Submissions S."/>
        </authorList>
    </citation>
    <scope>NUCLEOTIDE SEQUENCE [LARGE SCALE GENOMIC DNA]</scope>
    <source>
        <strain evidence="9">DSM 15807</strain>
    </source>
</reference>
<dbReference type="PANTHER" id="PTHR10357:SF215">
    <property type="entry name" value="ALPHA-AMYLASE 1"/>
    <property type="match status" value="1"/>
</dbReference>
<evidence type="ECO:0000256" key="6">
    <source>
        <dbReference type="RuleBase" id="RU361134"/>
    </source>
</evidence>
<evidence type="ECO:0000256" key="3">
    <source>
        <dbReference type="ARBA" id="ARBA00022723"/>
    </source>
</evidence>
<dbReference type="Pfam" id="PF09985">
    <property type="entry name" value="Glucodextran_C"/>
    <property type="match status" value="1"/>
</dbReference>
<organism evidence="8 9">
    <name type="scientific">Thermosipho atlanticus DSM 15807</name>
    <dbReference type="NCBI Taxonomy" id="1123380"/>
    <lineage>
        <taxon>Bacteria</taxon>
        <taxon>Thermotogati</taxon>
        <taxon>Thermotogota</taxon>
        <taxon>Thermotogae</taxon>
        <taxon>Thermotogales</taxon>
        <taxon>Fervidobacteriaceae</taxon>
        <taxon>Thermosipho</taxon>
    </lineage>
</organism>
<comment type="cofactor">
    <cofactor evidence="1">
        <name>Ca(2+)</name>
        <dbReference type="ChEBI" id="CHEBI:29108"/>
    </cofactor>
</comment>
<evidence type="ECO:0000256" key="5">
    <source>
        <dbReference type="RuleBase" id="RU003615"/>
    </source>
</evidence>
<keyword evidence="4" id="KW-0732">Signal</keyword>
<evidence type="ECO:0000256" key="1">
    <source>
        <dbReference type="ARBA" id="ARBA00001913"/>
    </source>
</evidence>
<dbReference type="GO" id="GO:0004556">
    <property type="term" value="F:alpha-amylase activity"/>
    <property type="evidence" value="ECO:0007669"/>
    <property type="project" value="UniProtKB-UniRule"/>
</dbReference>
<keyword evidence="6" id="KW-0378">Hydrolase</keyword>
<dbReference type="InterPro" id="IPR006046">
    <property type="entry name" value="Alpha_amylase"/>
</dbReference>
<keyword evidence="6 8" id="KW-0326">Glycosidase</keyword>
<dbReference type="Pfam" id="PF00128">
    <property type="entry name" value="Alpha-amylase"/>
    <property type="match status" value="1"/>
</dbReference>
<dbReference type="InterPro" id="IPR013780">
    <property type="entry name" value="Glyco_hydro_b"/>
</dbReference>
<dbReference type="Proteomes" id="UP000242592">
    <property type="component" value="Unassembled WGS sequence"/>
</dbReference>
<keyword evidence="9" id="KW-1185">Reference proteome</keyword>
<sequence length="821" mass="95395">MKKFFVVLLLLTFFLLVFSNWQDKVIYFIMIDRFNDGNPTNNDQGYKEYNPKDGAKFSGGDLEGIIQKIDYIKGLGVDGIWITPPVANQWWDPWVNYGGYHGYWARNFKQVDEHFGTLEDYKMLAKVLHENGMALIQDIVVNHVGNYFRFRNGKFELNRNSIPTSAPTQYPFNLNNFDDPEQKNMNIYHWTEDIKDYKDPKQRLNNQLSGLDDLNTENPIVRKALKDSYKYWIKEVGVDGFRVDTAMYVPKDFWRDFFLSENGIYSVKDNFISFGEVWLTSKPLNNDAEKEISSYFDNGFNAMLDFPLNEEIKRVIKGGQPTKYLAYRLEKRNELLNKGLLVTFIDNHDMERFLNGTQPVVLEQALLFLMTIPGMPVIYYGTEQYFTETRASMFKNGWGSKNIDHFNQESDIYKFLKKAIAFRKQNPATRYGKVKPIYSEKTSGILIYLLESEEQKLLVVMNTANEKKIANVKTDLEEGTILKPIYNFRGQSYNITIKNGGQLSIIVPERSLVVYEISNEKAEVKDVNFDFTVNLENNMVIKDEFVVEGKTNAKIVYIYIDGKYNSKKKIEVEDGKFSFLIDPYKFDPGEHKILFKLRGKSIKEIKYLEEMNFYIDIQKKELTFALDPVNDDKGPFGRYLYPTDPSFKRQMDIVGAKVEKIGSTLILYIKPRNLTTSWNPPNGFDHVTYQIFIDVPTKKGARVLPFQNYEIEDWDYEIFVTGWSSAMYSAEGASAKKFGNQILSPDVSVDNGWVKIIIKGYAFDNPESFNNWKIYITSWDYDGVEARFRPIYKEPKAYVIGGGKETDPYIMDDITLILKDE</sequence>
<dbReference type="PRINTS" id="PR00110">
    <property type="entry name" value="ALPHAAMYLASE"/>
</dbReference>
<dbReference type="OrthoDB" id="9805159at2"/>
<name>A0A1M5SNQ6_9BACT</name>
<dbReference type="STRING" id="1123380.SAMN02745199_0980"/>
<dbReference type="EC" id="3.2.1.1" evidence="6"/>
<dbReference type="GO" id="GO:0046872">
    <property type="term" value="F:metal ion binding"/>
    <property type="evidence" value="ECO:0007669"/>
    <property type="project" value="UniProtKB-KW"/>
</dbReference>
<gene>
    <name evidence="8" type="ORF">SAMN02745199_0980</name>
</gene>
<dbReference type="RefSeq" id="WP_073072858.1">
    <property type="nucleotide sequence ID" value="NZ_FQXN01000003.1"/>
</dbReference>
<comment type="catalytic activity">
    <reaction evidence="6">
        <text>Endohydrolysis of (1-&gt;4)-alpha-D-glucosidic linkages in polysaccharides containing three or more (1-&gt;4)-alpha-linked D-glucose units.</text>
        <dbReference type="EC" id="3.2.1.1"/>
    </reaction>
</comment>
<dbReference type="GO" id="GO:0005975">
    <property type="term" value="P:carbohydrate metabolic process"/>
    <property type="evidence" value="ECO:0007669"/>
    <property type="project" value="InterPro"/>
</dbReference>
<proteinExistence type="inferred from homology"/>
<evidence type="ECO:0000313" key="9">
    <source>
        <dbReference type="Proteomes" id="UP000242592"/>
    </source>
</evidence>
<dbReference type="InterPro" id="IPR017853">
    <property type="entry name" value="GH"/>
</dbReference>
<keyword evidence="6" id="KW-0119">Carbohydrate metabolism</keyword>
<dbReference type="PANTHER" id="PTHR10357">
    <property type="entry name" value="ALPHA-AMYLASE FAMILY MEMBER"/>
    <property type="match status" value="1"/>
</dbReference>
<evidence type="ECO:0000259" key="7">
    <source>
        <dbReference type="SMART" id="SM00642"/>
    </source>
</evidence>
<evidence type="ECO:0000256" key="4">
    <source>
        <dbReference type="ARBA" id="ARBA00022729"/>
    </source>
</evidence>
<dbReference type="Gene3D" id="2.60.40.1180">
    <property type="entry name" value="Golgi alpha-mannosidase II"/>
    <property type="match status" value="1"/>
</dbReference>
<feature type="domain" description="Glycosyl hydrolase family 13 catalytic" evidence="7">
    <location>
        <begin position="28"/>
        <end position="423"/>
    </location>
</feature>
<comment type="similarity">
    <text evidence="2 5">Belongs to the glycosyl hydrolase 13 family.</text>
</comment>
<evidence type="ECO:0000313" key="8">
    <source>
        <dbReference type="EMBL" id="SHH40090.1"/>
    </source>
</evidence>
<dbReference type="InterPro" id="IPR006047">
    <property type="entry name" value="GH13_cat_dom"/>
</dbReference>
<dbReference type="EMBL" id="FQXN01000003">
    <property type="protein sequence ID" value="SHH40090.1"/>
    <property type="molecule type" value="Genomic_DNA"/>
</dbReference>